<organism evidence="2 3">
    <name type="scientific">Drosophila virilis</name>
    <name type="common">Fruit fly</name>
    <dbReference type="NCBI Taxonomy" id="7244"/>
    <lineage>
        <taxon>Eukaryota</taxon>
        <taxon>Metazoa</taxon>
        <taxon>Ecdysozoa</taxon>
        <taxon>Arthropoda</taxon>
        <taxon>Hexapoda</taxon>
        <taxon>Insecta</taxon>
        <taxon>Pterygota</taxon>
        <taxon>Neoptera</taxon>
        <taxon>Endopterygota</taxon>
        <taxon>Diptera</taxon>
        <taxon>Brachycera</taxon>
        <taxon>Muscomorpha</taxon>
        <taxon>Ephydroidea</taxon>
        <taxon>Drosophilidae</taxon>
        <taxon>Drosophila</taxon>
    </lineage>
</organism>
<dbReference type="InParanoid" id="B4LTK3"/>
<protein>
    <submittedName>
        <fullName evidence="2">Uncharacterized protein, isoform A</fullName>
    </submittedName>
</protein>
<dbReference type="AlphaFoldDB" id="B4LTK3"/>
<dbReference type="OMA" id="RYRINWM"/>
<proteinExistence type="predicted"/>
<keyword evidence="3" id="KW-1185">Reference proteome</keyword>
<dbReference type="eggNOG" id="ENOG502T9DV">
    <property type="taxonomic scope" value="Eukaryota"/>
</dbReference>
<dbReference type="HOGENOM" id="CLU_038629_0_0_1"/>
<feature type="region of interest" description="Disordered" evidence="1">
    <location>
        <begin position="397"/>
        <end position="434"/>
    </location>
</feature>
<sequence length="434" mass="50662">MDVDDLSSDSEEFGKNLAGHPIPFPLPPHKDPAICRDQFLKTLLKPFESIEHREYASLRKSSVQYHHTSVTAEGMAIMRMLQGHRTTTLIENVTEFRPLLTWEDLQVLYKACLYQFQKAAIEFLSVRLRKQIDTILSIWPGEVDEIPHKLFHWSFEHFLPRIKINQLYLEVLAMERTKHDLDCAKFCIDIKEIIRLLEAIRLDFCTDKDICTSSLELLNQSNYEVNSSWVAELEQLRATRRNLTAISHGSSFRLESQFGSRMVAENDKADAIMLIEMRYRVNWLRSCGDQHQMWLQSKENVYLDEINDLLNEIKHNQETFGYVDFVYQYQIDSYRAAIATWQEKLDTDLEAAELECNITRNLWIKAKDDLKFYKEQVEMFKARVLEVLALVSEEEGLQARSKTRRSTRSLGSRKSKLSTGRGVSPGKNKKKKKK</sequence>
<dbReference type="Proteomes" id="UP000008792">
    <property type="component" value="Unassembled WGS sequence"/>
</dbReference>
<feature type="compositionally biased region" description="Basic residues" evidence="1">
    <location>
        <begin position="401"/>
        <end position="416"/>
    </location>
</feature>
<evidence type="ECO:0000313" key="2">
    <source>
        <dbReference type="EMBL" id="EDW64976.1"/>
    </source>
</evidence>
<dbReference type="OrthoDB" id="7914571at2759"/>
<accession>B4LTK3</accession>
<evidence type="ECO:0000313" key="3">
    <source>
        <dbReference type="Proteomes" id="UP000008792"/>
    </source>
</evidence>
<gene>
    <name evidence="2" type="primary">Dvir\GJ19777</name>
    <name evidence="2" type="ORF">Dvir_GJ19777</name>
</gene>
<dbReference type="EMBL" id="CH940649">
    <property type="protein sequence ID" value="EDW64976.1"/>
    <property type="molecule type" value="Genomic_DNA"/>
</dbReference>
<dbReference type="KEGG" id="dvi:6627590"/>
<name>B4LTK3_DROVI</name>
<dbReference type="SMR" id="B4LTK3"/>
<dbReference type="STRING" id="7244.B4LTK3"/>
<evidence type="ECO:0000256" key="1">
    <source>
        <dbReference type="SAM" id="MobiDB-lite"/>
    </source>
</evidence>
<reference evidence="2 3" key="1">
    <citation type="journal article" date="2007" name="Nature">
        <title>Evolution of genes and genomes on the Drosophila phylogeny.</title>
        <authorList>
            <consortium name="Drosophila 12 Genomes Consortium"/>
            <person name="Clark A.G."/>
            <person name="Eisen M.B."/>
            <person name="Smith D.R."/>
            <person name="Bergman C.M."/>
            <person name="Oliver B."/>
            <person name="Markow T.A."/>
            <person name="Kaufman T.C."/>
            <person name="Kellis M."/>
            <person name="Gelbart W."/>
            <person name="Iyer V.N."/>
            <person name="Pollard D.A."/>
            <person name="Sackton T.B."/>
            <person name="Larracuente A.M."/>
            <person name="Singh N.D."/>
            <person name="Abad J.P."/>
            <person name="Abt D.N."/>
            <person name="Adryan B."/>
            <person name="Aguade M."/>
            <person name="Akashi H."/>
            <person name="Anderson W.W."/>
            <person name="Aquadro C.F."/>
            <person name="Ardell D.H."/>
            <person name="Arguello R."/>
            <person name="Artieri C.G."/>
            <person name="Barbash D.A."/>
            <person name="Barker D."/>
            <person name="Barsanti P."/>
            <person name="Batterham P."/>
            <person name="Batzoglou S."/>
            <person name="Begun D."/>
            <person name="Bhutkar A."/>
            <person name="Blanco E."/>
            <person name="Bosak S.A."/>
            <person name="Bradley R.K."/>
            <person name="Brand A.D."/>
            <person name="Brent M.R."/>
            <person name="Brooks A.N."/>
            <person name="Brown R.H."/>
            <person name="Butlin R.K."/>
            <person name="Caggese C."/>
            <person name="Calvi B.R."/>
            <person name="Bernardo de Carvalho A."/>
            <person name="Caspi A."/>
            <person name="Castrezana S."/>
            <person name="Celniker S.E."/>
            <person name="Chang J.L."/>
            <person name="Chapple C."/>
            <person name="Chatterji S."/>
            <person name="Chinwalla A."/>
            <person name="Civetta A."/>
            <person name="Clifton S.W."/>
            <person name="Comeron J.M."/>
            <person name="Costello J.C."/>
            <person name="Coyne J.A."/>
            <person name="Daub J."/>
            <person name="David R.G."/>
            <person name="Delcher A.L."/>
            <person name="Delehaunty K."/>
            <person name="Do C.B."/>
            <person name="Ebling H."/>
            <person name="Edwards K."/>
            <person name="Eickbush T."/>
            <person name="Evans J.D."/>
            <person name="Filipski A."/>
            <person name="Findeiss S."/>
            <person name="Freyhult E."/>
            <person name="Fulton L."/>
            <person name="Fulton R."/>
            <person name="Garcia A.C."/>
            <person name="Gardiner A."/>
            <person name="Garfield D.A."/>
            <person name="Garvin B.E."/>
            <person name="Gibson G."/>
            <person name="Gilbert D."/>
            <person name="Gnerre S."/>
            <person name="Godfrey J."/>
            <person name="Good R."/>
            <person name="Gotea V."/>
            <person name="Gravely B."/>
            <person name="Greenberg A.J."/>
            <person name="Griffiths-Jones S."/>
            <person name="Gross S."/>
            <person name="Guigo R."/>
            <person name="Gustafson E.A."/>
            <person name="Haerty W."/>
            <person name="Hahn M.W."/>
            <person name="Halligan D.L."/>
            <person name="Halpern A.L."/>
            <person name="Halter G.M."/>
            <person name="Han M.V."/>
            <person name="Heger A."/>
            <person name="Hillier L."/>
            <person name="Hinrichs A.S."/>
            <person name="Holmes I."/>
            <person name="Hoskins R.A."/>
            <person name="Hubisz M.J."/>
            <person name="Hultmark D."/>
            <person name="Huntley M.A."/>
            <person name="Jaffe D.B."/>
            <person name="Jagadeeshan S."/>
            <person name="Jeck W.R."/>
            <person name="Johnson J."/>
            <person name="Jones C.D."/>
            <person name="Jordan W.C."/>
            <person name="Karpen G.H."/>
            <person name="Kataoka E."/>
            <person name="Keightley P.D."/>
            <person name="Kheradpour P."/>
            <person name="Kirkness E.F."/>
            <person name="Koerich L.B."/>
            <person name="Kristiansen K."/>
            <person name="Kudrna D."/>
            <person name="Kulathinal R.J."/>
            <person name="Kumar S."/>
            <person name="Kwok R."/>
            <person name="Lander E."/>
            <person name="Langley C.H."/>
            <person name="Lapoint R."/>
            <person name="Lazzaro B.P."/>
            <person name="Lee S.J."/>
            <person name="Levesque L."/>
            <person name="Li R."/>
            <person name="Lin C.F."/>
            <person name="Lin M.F."/>
            <person name="Lindblad-Toh K."/>
            <person name="Llopart A."/>
            <person name="Long M."/>
            <person name="Low L."/>
            <person name="Lozovsky E."/>
            <person name="Lu J."/>
            <person name="Luo M."/>
            <person name="Machado C.A."/>
            <person name="Makalowski W."/>
            <person name="Marzo M."/>
            <person name="Matsuda M."/>
            <person name="Matzkin L."/>
            <person name="McAllister B."/>
            <person name="McBride C.S."/>
            <person name="McKernan B."/>
            <person name="McKernan K."/>
            <person name="Mendez-Lago M."/>
            <person name="Minx P."/>
            <person name="Mollenhauer M.U."/>
            <person name="Montooth K."/>
            <person name="Mount S.M."/>
            <person name="Mu X."/>
            <person name="Myers E."/>
            <person name="Negre B."/>
            <person name="Newfeld S."/>
            <person name="Nielsen R."/>
            <person name="Noor M.A."/>
            <person name="O'Grady P."/>
            <person name="Pachter L."/>
            <person name="Papaceit M."/>
            <person name="Parisi M.J."/>
            <person name="Parisi M."/>
            <person name="Parts L."/>
            <person name="Pedersen J.S."/>
            <person name="Pesole G."/>
            <person name="Phillippy A.M."/>
            <person name="Ponting C.P."/>
            <person name="Pop M."/>
            <person name="Porcelli D."/>
            <person name="Powell J.R."/>
            <person name="Prohaska S."/>
            <person name="Pruitt K."/>
            <person name="Puig M."/>
            <person name="Quesneville H."/>
            <person name="Ram K.R."/>
            <person name="Rand D."/>
            <person name="Rasmussen M.D."/>
            <person name="Reed L.K."/>
            <person name="Reenan R."/>
            <person name="Reily A."/>
            <person name="Remington K.A."/>
            <person name="Rieger T.T."/>
            <person name="Ritchie M.G."/>
            <person name="Robin C."/>
            <person name="Rogers Y.H."/>
            <person name="Rohde C."/>
            <person name="Rozas J."/>
            <person name="Rubenfield M.J."/>
            <person name="Ruiz A."/>
            <person name="Russo S."/>
            <person name="Salzberg S.L."/>
            <person name="Sanchez-Gracia A."/>
            <person name="Saranga D.J."/>
            <person name="Sato H."/>
            <person name="Schaeffer S.W."/>
            <person name="Schatz M.C."/>
            <person name="Schlenke T."/>
            <person name="Schwartz R."/>
            <person name="Segarra C."/>
            <person name="Singh R.S."/>
            <person name="Sirot L."/>
            <person name="Sirota M."/>
            <person name="Sisneros N.B."/>
            <person name="Smith C.D."/>
            <person name="Smith T.F."/>
            <person name="Spieth J."/>
            <person name="Stage D.E."/>
            <person name="Stark A."/>
            <person name="Stephan W."/>
            <person name="Strausberg R.L."/>
            <person name="Strempel S."/>
            <person name="Sturgill D."/>
            <person name="Sutton G."/>
            <person name="Sutton G.G."/>
            <person name="Tao W."/>
            <person name="Teichmann S."/>
            <person name="Tobari Y.N."/>
            <person name="Tomimura Y."/>
            <person name="Tsolas J.M."/>
            <person name="Valente V.L."/>
            <person name="Venter E."/>
            <person name="Venter J.C."/>
            <person name="Vicario S."/>
            <person name="Vieira F.G."/>
            <person name="Vilella A.J."/>
            <person name="Villasante A."/>
            <person name="Walenz B."/>
            <person name="Wang J."/>
            <person name="Wasserman M."/>
            <person name="Watts T."/>
            <person name="Wilson D."/>
            <person name="Wilson R.K."/>
            <person name="Wing R.A."/>
            <person name="Wolfner M.F."/>
            <person name="Wong A."/>
            <person name="Wong G.K."/>
            <person name="Wu C.I."/>
            <person name="Wu G."/>
            <person name="Yamamoto D."/>
            <person name="Yang H.P."/>
            <person name="Yang S.P."/>
            <person name="Yorke J.A."/>
            <person name="Yoshida K."/>
            <person name="Zdobnov E."/>
            <person name="Zhang P."/>
            <person name="Zhang Y."/>
            <person name="Zimin A.V."/>
            <person name="Baldwin J."/>
            <person name="Abdouelleil A."/>
            <person name="Abdulkadir J."/>
            <person name="Abebe A."/>
            <person name="Abera B."/>
            <person name="Abreu J."/>
            <person name="Acer S.C."/>
            <person name="Aftuck L."/>
            <person name="Alexander A."/>
            <person name="An P."/>
            <person name="Anderson E."/>
            <person name="Anderson S."/>
            <person name="Arachi H."/>
            <person name="Azer M."/>
            <person name="Bachantsang P."/>
            <person name="Barry A."/>
            <person name="Bayul T."/>
            <person name="Berlin A."/>
            <person name="Bessette D."/>
            <person name="Bloom T."/>
            <person name="Blye J."/>
            <person name="Boguslavskiy L."/>
            <person name="Bonnet C."/>
            <person name="Boukhgalter B."/>
            <person name="Bourzgui I."/>
            <person name="Brown A."/>
            <person name="Cahill P."/>
            <person name="Channer S."/>
            <person name="Cheshatsang Y."/>
            <person name="Chuda L."/>
            <person name="Citroen M."/>
            <person name="Collymore A."/>
            <person name="Cooke P."/>
            <person name="Costello M."/>
            <person name="D'Aco K."/>
            <person name="Daza R."/>
            <person name="De Haan G."/>
            <person name="DeGray S."/>
            <person name="DeMaso C."/>
            <person name="Dhargay N."/>
            <person name="Dooley K."/>
            <person name="Dooley E."/>
            <person name="Doricent M."/>
            <person name="Dorje P."/>
            <person name="Dorjee K."/>
            <person name="Dupes A."/>
            <person name="Elong R."/>
            <person name="Falk J."/>
            <person name="Farina A."/>
            <person name="Faro S."/>
            <person name="Ferguson D."/>
            <person name="Fisher S."/>
            <person name="Foley C.D."/>
            <person name="Franke A."/>
            <person name="Friedrich D."/>
            <person name="Gadbois L."/>
            <person name="Gearin G."/>
            <person name="Gearin C.R."/>
            <person name="Giannoukos G."/>
            <person name="Goode T."/>
            <person name="Graham J."/>
            <person name="Grandbois E."/>
            <person name="Grewal S."/>
            <person name="Gyaltsen K."/>
            <person name="Hafez N."/>
            <person name="Hagos B."/>
            <person name="Hall J."/>
            <person name="Henson C."/>
            <person name="Hollinger A."/>
            <person name="Honan T."/>
            <person name="Huard M.D."/>
            <person name="Hughes L."/>
            <person name="Hurhula B."/>
            <person name="Husby M.E."/>
            <person name="Kamat A."/>
            <person name="Kanga B."/>
            <person name="Kashin S."/>
            <person name="Khazanovich D."/>
            <person name="Kisner P."/>
            <person name="Lance K."/>
            <person name="Lara M."/>
            <person name="Lee W."/>
            <person name="Lennon N."/>
            <person name="Letendre F."/>
            <person name="LeVine R."/>
            <person name="Lipovsky A."/>
            <person name="Liu X."/>
            <person name="Liu J."/>
            <person name="Liu S."/>
            <person name="Lokyitsang T."/>
            <person name="Lokyitsang Y."/>
            <person name="Lubonja R."/>
            <person name="Lui A."/>
            <person name="MacDonald P."/>
            <person name="Magnisalis V."/>
            <person name="Maru K."/>
            <person name="Matthews C."/>
            <person name="McCusker W."/>
            <person name="McDonough S."/>
            <person name="Mehta T."/>
            <person name="Meldrim J."/>
            <person name="Meneus L."/>
            <person name="Mihai O."/>
            <person name="Mihalev A."/>
            <person name="Mihova T."/>
            <person name="Mittelman R."/>
            <person name="Mlenga V."/>
            <person name="Montmayeur A."/>
            <person name="Mulrain L."/>
            <person name="Navidi A."/>
            <person name="Naylor J."/>
            <person name="Negash T."/>
            <person name="Nguyen T."/>
            <person name="Nguyen N."/>
            <person name="Nicol R."/>
            <person name="Norbu C."/>
            <person name="Norbu N."/>
            <person name="Novod N."/>
            <person name="O'Neill B."/>
            <person name="Osman S."/>
            <person name="Markiewicz E."/>
            <person name="Oyono O.L."/>
            <person name="Patti C."/>
            <person name="Phunkhang P."/>
            <person name="Pierre F."/>
            <person name="Priest M."/>
            <person name="Raghuraman S."/>
            <person name="Rege F."/>
            <person name="Reyes R."/>
            <person name="Rise C."/>
            <person name="Rogov P."/>
            <person name="Ross K."/>
            <person name="Ryan E."/>
            <person name="Settipalli S."/>
            <person name="Shea T."/>
            <person name="Sherpa N."/>
            <person name="Shi L."/>
            <person name="Shih D."/>
            <person name="Sparrow T."/>
            <person name="Spaulding J."/>
            <person name="Stalker J."/>
            <person name="Stange-Thomann N."/>
            <person name="Stavropoulos S."/>
            <person name="Stone C."/>
            <person name="Strader C."/>
            <person name="Tesfaye S."/>
            <person name="Thomson T."/>
            <person name="Thoulutsang Y."/>
            <person name="Thoulutsang D."/>
            <person name="Topham K."/>
            <person name="Topping I."/>
            <person name="Tsamla T."/>
            <person name="Vassiliev H."/>
            <person name="Vo A."/>
            <person name="Wangchuk T."/>
            <person name="Wangdi T."/>
            <person name="Weiand M."/>
            <person name="Wilkinson J."/>
            <person name="Wilson A."/>
            <person name="Yadav S."/>
            <person name="Young G."/>
            <person name="Yu Q."/>
            <person name="Zembek L."/>
            <person name="Zhong D."/>
            <person name="Zimmer A."/>
            <person name="Zwirko Z."/>
            <person name="Jaffe D.B."/>
            <person name="Alvarez P."/>
            <person name="Brockman W."/>
            <person name="Butler J."/>
            <person name="Chin C."/>
            <person name="Gnerre S."/>
            <person name="Grabherr M."/>
            <person name="Kleber M."/>
            <person name="Mauceli E."/>
            <person name="MacCallum I."/>
        </authorList>
    </citation>
    <scope>NUCLEOTIDE SEQUENCE [LARGE SCALE GENOMIC DNA]</scope>
    <source>
        <strain evidence="3">Tucson 15010-1051.87</strain>
    </source>
</reference>
<dbReference type="PhylomeDB" id="B4LTK3"/>